<dbReference type="Pfam" id="PF15107">
    <property type="entry name" value="FAM216B"/>
    <property type="match status" value="1"/>
</dbReference>
<dbReference type="Ensembl" id="ENSGACT00000038375.1">
    <property type="protein sequence ID" value="ENSGACP00000056496.1"/>
    <property type="gene ID" value="ENSGACG00000028750.1"/>
</dbReference>
<dbReference type="PANTHER" id="PTHR16476:SF4">
    <property type="entry name" value="PROTEIN FAM216A"/>
    <property type="match status" value="1"/>
</dbReference>
<organism evidence="3 4">
    <name type="scientific">Gasterosteus aculeatus aculeatus</name>
    <name type="common">three-spined stickleback</name>
    <dbReference type="NCBI Taxonomy" id="481459"/>
    <lineage>
        <taxon>Eukaryota</taxon>
        <taxon>Metazoa</taxon>
        <taxon>Chordata</taxon>
        <taxon>Craniata</taxon>
        <taxon>Vertebrata</taxon>
        <taxon>Euteleostomi</taxon>
        <taxon>Actinopterygii</taxon>
        <taxon>Neopterygii</taxon>
        <taxon>Teleostei</taxon>
        <taxon>Neoteleostei</taxon>
        <taxon>Acanthomorphata</taxon>
        <taxon>Eupercaria</taxon>
        <taxon>Perciformes</taxon>
        <taxon>Cottioidei</taxon>
        <taxon>Gasterosteales</taxon>
        <taxon>Gasterosteidae</taxon>
        <taxon>Gasterosteus</taxon>
    </lineage>
</organism>
<dbReference type="AlphaFoldDB" id="A0AAQ4QYS9"/>
<evidence type="ECO:0000313" key="3">
    <source>
        <dbReference type="Ensembl" id="ENSGACP00000056496.1"/>
    </source>
</evidence>
<accession>A0AAQ4QYS9</accession>
<evidence type="ECO:0000256" key="2">
    <source>
        <dbReference type="SAM" id="MobiDB-lite"/>
    </source>
</evidence>
<protein>
    <submittedName>
        <fullName evidence="3">Uncharacterized protein</fullName>
    </submittedName>
</protein>
<name>A0AAQ4QYS9_GASAC</name>
<reference evidence="3" key="3">
    <citation type="submission" date="2025-09" db="UniProtKB">
        <authorList>
            <consortium name="Ensembl"/>
        </authorList>
    </citation>
    <scope>IDENTIFICATION</scope>
</reference>
<evidence type="ECO:0000256" key="1">
    <source>
        <dbReference type="ARBA" id="ARBA00008615"/>
    </source>
</evidence>
<dbReference type="Proteomes" id="UP000007635">
    <property type="component" value="Chromosome XIII"/>
</dbReference>
<reference evidence="3" key="2">
    <citation type="submission" date="2025-08" db="UniProtKB">
        <authorList>
            <consortium name="Ensembl"/>
        </authorList>
    </citation>
    <scope>IDENTIFICATION</scope>
</reference>
<dbReference type="PANTHER" id="PTHR16476">
    <property type="entry name" value="FAMILY WITH SEQUENCE SIMILARITY 216 MEMBER A"/>
    <property type="match status" value="1"/>
</dbReference>
<proteinExistence type="inferred from homology"/>
<feature type="region of interest" description="Disordered" evidence="2">
    <location>
        <begin position="142"/>
        <end position="173"/>
    </location>
</feature>
<comment type="similarity">
    <text evidence="1">Belongs to the FAM216 family.</text>
</comment>
<keyword evidence="4" id="KW-1185">Reference proteome</keyword>
<evidence type="ECO:0000313" key="4">
    <source>
        <dbReference type="Proteomes" id="UP000007635"/>
    </source>
</evidence>
<feature type="compositionally biased region" description="Basic residues" evidence="2">
    <location>
        <begin position="148"/>
        <end position="157"/>
    </location>
</feature>
<dbReference type="InterPro" id="IPR029373">
    <property type="entry name" value="FAM216"/>
</dbReference>
<reference evidence="3 4" key="1">
    <citation type="journal article" date="2021" name="G3 (Bethesda)">
        <title>Improved contiguity of the threespine stickleback genome using long-read sequencing.</title>
        <authorList>
            <person name="Nath S."/>
            <person name="Shaw D.E."/>
            <person name="White M.A."/>
        </authorList>
    </citation>
    <scope>NUCLEOTIDE SEQUENCE [LARGE SCALE GENOMIC DNA]</scope>
    <source>
        <strain evidence="3 4">Lake Benthic</strain>
    </source>
</reference>
<dbReference type="GeneTree" id="ENSGT01050000245010"/>
<sequence length="173" mass="19699">MRKRVTFVEQLEKETLLKNASGLSYICMSSAESDQRSTEASQSLPIQQVREMYRSQHMKTILIPKSMMSAPFLQHSALTAGHRRCLCSIANIYSTAQMRQQMKQRYLNVLHKCVQPGQNPTCRRRFGIQQLRDDSTLTKGAETDVARAKPRAQRKSRSSSTAHSDVILPKIMN</sequence>